<gene>
    <name evidence="3" type="ORF">ATJ93_1789</name>
</gene>
<feature type="compositionally biased region" description="Basic residues" evidence="1">
    <location>
        <begin position="207"/>
        <end position="219"/>
    </location>
</feature>
<dbReference type="InterPro" id="IPR055941">
    <property type="entry name" value="DUF7519"/>
</dbReference>
<reference evidence="3 4" key="1">
    <citation type="submission" date="2018-09" db="EMBL/GenBank/DDBJ databases">
        <title>Genomic Encyclopedia of Archaeal and Bacterial Type Strains, Phase II (KMG-II): from individual species to whole genera.</title>
        <authorList>
            <person name="Goeker M."/>
        </authorList>
    </citation>
    <scope>NUCLEOTIDE SEQUENCE [LARGE SCALE GENOMIC DNA]</scope>
    <source>
        <strain evidence="3 4">DSM 13151</strain>
    </source>
</reference>
<keyword evidence="2" id="KW-0472">Membrane</keyword>
<feature type="compositionally biased region" description="Low complexity" evidence="1">
    <location>
        <begin position="1"/>
        <end position="14"/>
    </location>
</feature>
<keyword evidence="4" id="KW-1185">Reference proteome</keyword>
<dbReference type="Pfam" id="PF24363">
    <property type="entry name" value="DUF7519"/>
    <property type="match status" value="1"/>
</dbReference>
<feature type="region of interest" description="Disordered" evidence="1">
    <location>
        <begin position="1"/>
        <end position="38"/>
    </location>
</feature>
<keyword evidence="2" id="KW-0812">Transmembrane</keyword>
<keyword evidence="2" id="KW-1133">Transmembrane helix</keyword>
<feature type="transmembrane region" description="Helical" evidence="2">
    <location>
        <begin position="181"/>
        <end position="199"/>
    </location>
</feature>
<dbReference type="OrthoDB" id="157642at2157"/>
<dbReference type="RefSeq" id="WP_211334037.1">
    <property type="nucleotide sequence ID" value="NZ_RAPO01000002.1"/>
</dbReference>
<feature type="transmembrane region" description="Helical" evidence="2">
    <location>
        <begin position="91"/>
        <end position="108"/>
    </location>
</feature>
<feature type="transmembrane region" description="Helical" evidence="2">
    <location>
        <begin position="151"/>
        <end position="175"/>
    </location>
</feature>
<sequence>MNSATAATETASDDSAGERERAETGTEGDDEAGDGANIDITRKPTRVASVAAGLAALVGVFAGAGSPAGLGFGAVGALVLAAALVLGHRTAADVGAVALFFGVVAGGLEATPVAVTIVGTIATVLAWDFAHTAIDVGDQLGREARTIRLEAVAIVSSLLVGLVTGTIGYAVYVAGAGSQPVAAVVLLLVAGLLVTIGLGSDRDRSGSRRSGRSSRSRRR</sequence>
<dbReference type="AlphaFoldDB" id="A0A3R7GVH6"/>
<organism evidence="3 4">
    <name type="scientific">Halopiger aswanensis</name>
    <dbReference type="NCBI Taxonomy" id="148449"/>
    <lineage>
        <taxon>Archaea</taxon>
        <taxon>Methanobacteriati</taxon>
        <taxon>Methanobacteriota</taxon>
        <taxon>Stenosarchaea group</taxon>
        <taxon>Halobacteria</taxon>
        <taxon>Halobacteriales</taxon>
        <taxon>Natrialbaceae</taxon>
        <taxon>Halopiger</taxon>
    </lineage>
</organism>
<evidence type="ECO:0000256" key="2">
    <source>
        <dbReference type="SAM" id="Phobius"/>
    </source>
</evidence>
<dbReference type="EMBL" id="RAPO01000002">
    <property type="protein sequence ID" value="RKD94945.1"/>
    <property type="molecule type" value="Genomic_DNA"/>
</dbReference>
<feature type="transmembrane region" description="Helical" evidence="2">
    <location>
        <begin position="47"/>
        <end position="64"/>
    </location>
</feature>
<evidence type="ECO:0000313" key="4">
    <source>
        <dbReference type="Proteomes" id="UP000283805"/>
    </source>
</evidence>
<protein>
    <submittedName>
        <fullName evidence="3">Uncharacterized protein</fullName>
    </submittedName>
</protein>
<dbReference type="Proteomes" id="UP000283805">
    <property type="component" value="Unassembled WGS sequence"/>
</dbReference>
<name>A0A3R7GVH6_9EURY</name>
<proteinExistence type="predicted"/>
<accession>A0A3R7GVH6</accession>
<evidence type="ECO:0000313" key="3">
    <source>
        <dbReference type="EMBL" id="RKD94945.1"/>
    </source>
</evidence>
<evidence type="ECO:0000256" key="1">
    <source>
        <dbReference type="SAM" id="MobiDB-lite"/>
    </source>
</evidence>
<comment type="caution">
    <text evidence="3">The sequence shown here is derived from an EMBL/GenBank/DDBJ whole genome shotgun (WGS) entry which is preliminary data.</text>
</comment>
<feature type="region of interest" description="Disordered" evidence="1">
    <location>
        <begin position="200"/>
        <end position="219"/>
    </location>
</feature>